<dbReference type="RefSeq" id="XP_003150993.1">
    <property type="nucleotide sequence ID" value="XM_003150945.1"/>
</dbReference>
<name>A0A1S0TG84_LOALO</name>
<feature type="non-terminal residue" evidence="1">
    <location>
        <position position="1"/>
    </location>
</feature>
<proteinExistence type="predicted"/>
<reference evidence="1" key="1">
    <citation type="submission" date="2012-04" db="EMBL/GenBank/DDBJ databases">
        <title>The Genome Sequence of Loa loa.</title>
        <authorList>
            <consortium name="The Broad Institute Genome Sequencing Platform"/>
            <consortium name="Broad Institute Genome Sequencing Center for Infectious Disease"/>
            <person name="Nutman T.B."/>
            <person name="Fink D.L."/>
            <person name="Russ C."/>
            <person name="Young S."/>
            <person name="Zeng Q."/>
            <person name="Gargeya S."/>
            <person name="Alvarado L."/>
            <person name="Berlin A."/>
            <person name="Chapman S.B."/>
            <person name="Chen Z."/>
            <person name="Freedman E."/>
            <person name="Gellesch M."/>
            <person name="Goldberg J."/>
            <person name="Griggs A."/>
            <person name="Gujja S."/>
            <person name="Heilman E.R."/>
            <person name="Heiman D."/>
            <person name="Howarth C."/>
            <person name="Mehta T."/>
            <person name="Neiman D."/>
            <person name="Pearson M."/>
            <person name="Roberts A."/>
            <person name="Saif S."/>
            <person name="Shea T."/>
            <person name="Shenoy N."/>
            <person name="Sisk P."/>
            <person name="Stolte C."/>
            <person name="Sykes S."/>
            <person name="White J."/>
            <person name="Yandava C."/>
            <person name="Haas B."/>
            <person name="Henn M.R."/>
            <person name="Nusbaum C."/>
            <person name="Birren B."/>
        </authorList>
    </citation>
    <scope>NUCLEOTIDE SEQUENCE [LARGE SCALE GENOMIC DNA]</scope>
</reference>
<dbReference type="GeneID" id="9952945"/>
<accession>A0A1S0TG84</accession>
<sequence length="53" mass="6500">IFIWAAQQRFLTLHNTHEITLPQCIWSSMQQLSNLQLRSHSFTFDMVYYRLKR</sequence>
<dbReference type="InParanoid" id="A0A1S0TG84"/>
<dbReference type="KEGG" id="loa:LOAG_15454"/>
<dbReference type="CTD" id="9952945"/>
<protein>
    <submittedName>
        <fullName evidence="1">Uncharacterized protein</fullName>
    </submittedName>
</protein>
<dbReference type="EMBL" id="JH714061">
    <property type="protein sequence ID" value="EFO13076.1"/>
    <property type="molecule type" value="Genomic_DNA"/>
</dbReference>
<evidence type="ECO:0000313" key="1">
    <source>
        <dbReference type="EMBL" id="EFO13076.1"/>
    </source>
</evidence>
<feature type="non-terminal residue" evidence="1">
    <location>
        <position position="53"/>
    </location>
</feature>
<gene>
    <name evidence="1" type="ORF">LOAG_15454</name>
</gene>
<organism evidence="1">
    <name type="scientific">Loa loa</name>
    <name type="common">Eye worm</name>
    <name type="synonym">Filaria loa</name>
    <dbReference type="NCBI Taxonomy" id="7209"/>
    <lineage>
        <taxon>Eukaryota</taxon>
        <taxon>Metazoa</taxon>
        <taxon>Ecdysozoa</taxon>
        <taxon>Nematoda</taxon>
        <taxon>Chromadorea</taxon>
        <taxon>Rhabditida</taxon>
        <taxon>Spirurina</taxon>
        <taxon>Spiruromorpha</taxon>
        <taxon>Filarioidea</taxon>
        <taxon>Onchocercidae</taxon>
        <taxon>Loa</taxon>
    </lineage>
</organism>
<dbReference type="AlphaFoldDB" id="A0A1S0TG84"/>